<dbReference type="GO" id="GO:0005829">
    <property type="term" value="C:cytosol"/>
    <property type="evidence" value="ECO:0007669"/>
    <property type="project" value="TreeGrafter"/>
</dbReference>
<dbReference type="GO" id="GO:0016301">
    <property type="term" value="F:kinase activity"/>
    <property type="evidence" value="ECO:0007669"/>
    <property type="project" value="UniProtKB-KW"/>
</dbReference>
<dbReference type="GO" id="GO:0003700">
    <property type="term" value="F:DNA-binding transcription factor activity"/>
    <property type="evidence" value="ECO:0007669"/>
    <property type="project" value="TreeGrafter"/>
</dbReference>
<dbReference type="GO" id="GO:0003677">
    <property type="term" value="F:DNA binding"/>
    <property type="evidence" value="ECO:0007669"/>
    <property type="project" value="UniProtKB-KW"/>
</dbReference>
<keyword evidence="3" id="KW-0804">Transcription</keyword>
<dbReference type="SUPFAM" id="SSF51206">
    <property type="entry name" value="cAMP-binding domain-like"/>
    <property type="match status" value="1"/>
</dbReference>
<dbReference type="PANTHER" id="PTHR24567">
    <property type="entry name" value="CRP FAMILY TRANSCRIPTIONAL REGULATORY PROTEIN"/>
    <property type="match status" value="1"/>
</dbReference>
<keyword evidence="5" id="KW-0418">Kinase</keyword>
<keyword evidence="1" id="KW-0805">Transcription regulation</keyword>
<evidence type="ECO:0000256" key="3">
    <source>
        <dbReference type="ARBA" id="ARBA00023163"/>
    </source>
</evidence>
<dbReference type="AlphaFoldDB" id="A0A1M4E4F9"/>
<dbReference type="Gene3D" id="1.10.10.10">
    <property type="entry name" value="Winged helix-like DNA-binding domain superfamily/Winged helix DNA-binding domain"/>
    <property type="match status" value="1"/>
</dbReference>
<dbReference type="InterPro" id="IPR050397">
    <property type="entry name" value="Env_Response_Regulators"/>
</dbReference>
<evidence type="ECO:0000256" key="2">
    <source>
        <dbReference type="ARBA" id="ARBA00023125"/>
    </source>
</evidence>
<organism evidence="5">
    <name type="scientific">Nonomuraea gerenzanensis</name>
    <dbReference type="NCBI Taxonomy" id="93944"/>
    <lineage>
        <taxon>Bacteria</taxon>
        <taxon>Bacillati</taxon>
        <taxon>Actinomycetota</taxon>
        <taxon>Actinomycetes</taxon>
        <taxon>Streptosporangiales</taxon>
        <taxon>Streptosporangiaceae</taxon>
        <taxon>Nonomuraea</taxon>
    </lineage>
</organism>
<dbReference type="SMART" id="SM00419">
    <property type="entry name" value="HTH_CRP"/>
    <property type="match status" value="1"/>
</dbReference>
<reference evidence="5" key="1">
    <citation type="submission" date="2016-04" db="EMBL/GenBank/DDBJ databases">
        <authorList>
            <person name="Evans L.H."/>
            <person name="Alamgir A."/>
            <person name="Owens N."/>
            <person name="Weber N.D."/>
            <person name="Virtaneva K."/>
            <person name="Barbian K."/>
            <person name="Babar A."/>
            <person name="Rosenke K."/>
        </authorList>
    </citation>
    <scope>NUCLEOTIDE SEQUENCE</scope>
    <source>
        <strain evidence="5">Nono1</strain>
    </source>
</reference>
<dbReference type="InterPro" id="IPR036390">
    <property type="entry name" value="WH_DNA-bd_sf"/>
</dbReference>
<evidence type="ECO:0000256" key="1">
    <source>
        <dbReference type="ARBA" id="ARBA00023015"/>
    </source>
</evidence>
<dbReference type="InterPro" id="IPR018490">
    <property type="entry name" value="cNMP-bd_dom_sf"/>
</dbReference>
<protein>
    <submittedName>
        <fullName evidence="5">cAMP-binding proteins-catabolite gene activator and regulatory subunit of cAMP-dependent protein kinases</fullName>
    </submittedName>
</protein>
<feature type="domain" description="HTH crp-type" evidence="4">
    <location>
        <begin position="164"/>
        <end position="212"/>
    </location>
</feature>
<dbReference type="SUPFAM" id="SSF46785">
    <property type="entry name" value="Winged helix' DNA-binding domain"/>
    <property type="match status" value="1"/>
</dbReference>
<evidence type="ECO:0000313" key="5">
    <source>
        <dbReference type="EMBL" id="SBO93660.1"/>
    </source>
</evidence>
<gene>
    <name evidence="5" type="ORF">BN4615_P3174</name>
</gene>
<dbReference type="PANTHER" id="PTHR24567:SF74">
    <property type="entry name" value="HTH-TYPE TRANSCRIPTIONAL REGULATOR ARCR"/>
    <property type="match status" value="1"/>
</dbReference>
<sequence length="238" mass="25933">MEPTADELRSNLILGALPPADRERLAGHLSLVDLELRSVLHEAGAGIDQVYFPLVGVVSLVTDVGGGTVVEVATIGYEGMVGLPVFLRAGPPAERAAVQVAGRALAMSAERFRHDVAVLDGCLQLAMQRFTQVMFTQLARNAACNRSHSLRRRCARWLLMTADRMRGETFELTQEFLAQMLGVRRASVSEIAGELQAEGCISYRRGTIVIEDRAALESRSCDCYVIVRDAVRAAYATL</sequence>
<keyword evidence="5" id="KW-0808">Transferase</keyword>
<accession>A0A1M4E4F9</accession>
<dbReference type="EMBL" id="LT559118">
    <property type="protein sequence ID" value="SBO93660.1"/>
    <property type="molecule type" value="Genomic_DNA"/>
</dbReference>
<dbReference type="InterPro" id="IPR012318">
    <property type="entry name" value="HTH_CRP"/>
</dbReference>
<dbReference type="Pfam" id="PF13545">
    <property type="entry name" value="HTH_Crp_2"/>
    <property type="match status" value="1"/>
</dbReference>
<dbReference type="InterPro" id="IPR014710">
    <property type="entry name" value="RmlC-like_jellyroll"/>
</dbReference>
<evidence type="ECO:0000259" key="4">
    <source>
        <dbReference type="SMART" id="SM00419"/>
    </source>
</evidence>
<keyword evidence="2" id="KW-0238">DNA-binding</keyword>
<dbReference type="RefSeq" id="WP_225272836.1">
    <property type="nucleotide sequence ID" value="NZ_CP084058.1"/>
</dbReference>
<proteinExistence type="predicted"/>
<dbReference type="InterPro" id="IPR036388">
    <property type="entry name" value="WH-like_DNA-bd_sf"/>
</dbReference>
<dbReference type="Gene3D" id="2.60.120.10">
    <property type="entry name" value="Jelly Rolls"/>
    <property type="match status" value="1"/>
</dbReference>
<name>A0A1M4E4F9_9ACTN</name>